<comment type="caution">
    <text evidence="2">The sequence shown here is derived from an EMBL/GenBank/DDBJ whole genome shotgun (WGS) entry which is preliminary data.</text>
</comment>
<evidence type="ECO:0000313" key="2">
    <source>
        <dbReference type="EMBL" id="KAK1128340.1"/>
    </source>
</evidence>
<organism evidence="2 3">
    <name type="scientific">Melipona bicolor</name>
    <dbReference type="NCBI Taxonomy" id="60889"/>
    <lineage>
        <taxon>Eukaryota</taxon>
        <taxon>Metazoa</taxon>
        <taxon>Ecdysozoa</taxon>
        <taxon>Arthropoda</taxon>
        <taxon>Hexapoda</taxon>
        <taxon>Insecta</taxon>
        <taxon>Pterygota</taxon>
        <taxon>Neoptera</taxon>
        <taxon>Endopterygota</taxon>
        <taxon>Hymenoptera</taxon>
        <taxon>Apocrita</taxon>
        <taxon>Aculeata</taxon>
        <taxon>Apoidea</taxon>
        <taxon>Anthophila</taxon>
        <taxon>Apidae</taxon>
        <taxon>Melipona</taxon>
    </lineage>
</organism>
<reference evidence="2" key="1">
    <citation type="submission" date="2021-10" db="EMBL/GenBank/DDBJ databases">
        <title>Melipona bicolor Genome sequencing and assembly.</title>
        <authorList>
            <person name="Araujo N.S."/>
            <person name="Arias M.C."/>
        </authorList>
    </citation>
    <scope>NUCLEOTIDE SEQUENCE</scope>
    <source>
        <strain evidence="2">USP_2M_L1-L4_2017</strain>
        <tissue evidence="2">Whole body</tissue>
    </source>
</reference>
<evidence type="ECO:0000313" key="3">
    <source>
        <dbReference type="Proteomes" id="UP001177670"/>
    </source>
</evidence>
<evidence type="ECO:0000256" key="1">
    <source>
        <dbReference type="SAM" id="MobiDB-lite"/>
    </source>
</evidence>
<feature type="region of interest" description="Disordered" evidence="1">
    <location>
        <begin position="130"/>
        <end position="154"/>
    </location>
</feature>
<protein>
    <submittedName>
        <fullName evidence="2">Uncharacterized protein</fullName>
    </submittedName>
</protein>
<dbReference type="Proteomes" id="UP001177670">
    <property type="component" value="Unassembled WGS sequence"/>
</dbReference>
<keyword evidence="3" id="KW-1185">Reference proteome</keyword>
<dbReference type="AlphaFoldDB" id="A0AA40KPV0"/>
<accession>A0AA40KPV0</accession>
<dbReference type="EMBL" id="JAHYIQ010000010">
    <property type="protein sequence ID" value="KAK1128340.1"/>
    <property type="molecule type" value="Genomic_DNA"/>
</dbReference>
<sequence length="171" mass="18528">MSVFSTLHPVQDSHALYSVSGTNLHNENVLPDFLASIEHLFPSAFTRLSALQAANLHVKQWGGPVIYVFPITARIKTSSSPSYGDVCPSASDFCGGQLATRIRAYCSRYLRNVLNQLTILNALTRPPPPLPGRAGAARRAVSGQRTKSWHRGDYGTPLDTGHLTGITDVIS</sequence>
<proteinExistence type="predicted"/>
<gene>
    <name evidence="2" type="ORF">K0M31_002804</name>
</gene>
<name>A0AA40KPV0_9HYME</name>